<evidence type="ECO:0000313" key="1">
    <source>
        <dbReference type="EMBL" id="GES84329.1"/>
    </source>
</evidence>
<dbReference type="OrthoDB" id="2412651at2759"/>
<dbReference type="AlphaFoldDB" id="A0A8H3LF62"/>
<proteinExistence type="predicted"/>
<accession>A0A8H3LF62</accession>
<dbReference type="EMBL" id="BLAL01000079">
    <property type="protein sequence ID" value="GES84329.1"/>
    <property type="molecule type" value="Genomic_DNA"/>
</dbReference>
<dbReference type="Proteomes" id="UP000615446">
    <property type="component" value="Unassembled WGS sequence"/>
</dbReference>
<name>A0A8H3LF62_9GLOM</name>
<organism evidence="1 2">
    <name type="scientific">Rhizophagus clarus</name>
    <dbReference type="NCBI Taxonomy" id="94130"/>
    <lineage>
        <taxon>Eukaryota</taxon>
        <taxon>Fungi</taxon>
        <taxon>Fungi incertae sedis</taxon>
        <taxon>Mucoromycota</taxon>
        <taxon>Glomeromycotina</taxon>
        <taxon>Glomeromycetes</taxon>
        <taxon>Glomerales</taxon>
        <taxon>Glomeraceae</taxon>
        <taxon>Rhizophagus</taxon>
    </lineage>
</organism>
<evidence type="ECO:0000313" key="2">
    <source>
        <dbReference type="Proteomes" id="UP000615446"/>
    </source>
</evidence>
<sequence>MAQPNFPLMIQNLNALNMTTRNVSLELSRLPNILTINVVIQVKQIQTDHRRLGRIQRAIQALDVRSFCRTELPNK</sequence>
<gene>
    <name evidence="1" type="ORF">RCL2_001145200</name>
</gene>
<comment type="caution">
    <text evidence="1">The sequence shown here is derived from an EMBL/GenBank/DDBJ whole genome shotgun (WGS) entry which is preliminary data.</text>
</comment>
<protein>
    <submittedName>
        <fullName evidence="1">Uncharacterized protein</fullName>
    </submittedName>
</protein>
<reference evidence="1" key="1">
    <citation type="submission" date="2019-10" db="EMBL/GenBank/DDBJ databases">
        <title>Conservation and host-specific expression of non-tandemly repeated heterogenous ribosome RNA gene in arbuscular mycorrhizal fungi.</title>
        <authorList>
            <person name="Maeda T."/>
            <person name="Kobayashi Y."/>
            <person name="Nakagawa T."/>
            <person name="Ezawa T."/>
            <person name="Yamaguchi K."/>
            <person name="Bino T."/>
            <person name="Nishimoto Y."/>
            <person name="Shigenobu S."/>
            <person name="Kawaguchi M."/>
        </authorList>
    </citation>
    <scope>NUCLEOTIDE SEQUENCE</scope>
    <source>
        <strain evidence="1">HR1</strain>
    </source>
</reference>